<keyword evidence="3" id="KW-1185">Reference proteome</keyword>
<comment type="caution">
    <text evidence="2">The sequence shown here is derived from an EMBL/GenBank/DDBJ whole genome shotgun (WGS) entry which is preliminary data.</text>
</comment>
<evidence type="ECO:0000256" key="1">
    <source>
        <dbReference type="SAM" id="MobiDB-lite"/>
    </source>
</evidence>
<name>A0A9X5E8G9_9CYAN</name>
<dbReference type="Proteomes" id="UP000031532">
    <property type="component" value="Unassembled WGS sequence"/>
</dbReference>
<organism evidence="2 3">
    <name type="scientific">Scytonema millei VB511283</name>
    <dbReference type="NCBI Taxonomy" id="1245923"/>
    <lineage>
        <taxon>Bacteria</taxon>
        <taxon>Bacillati</taxon>
        <taxon>Cyanobacteriota</taxon>
        <taxon>Cyanophyceae</taxon>
        <taxon>Nostocales</taxon>
        <taxon>Scytonemataceae</taxon>
        <taxon>Scytonema</taxon>
    </lineage>
</organism>
<evidence type="ECO:0000313" key="2">
    <source>
        <dbReference type="EMBL" id="NHC37271.1"/>
    </source>
</evidence>
<evidence type="ECO:0000313" key="3">
    <source>
        <dbReference type="Proteomes" id="UP000031532"/>
    </source>
</evidence>
<dbReference type="AlphaFoldDB" id="A0A9X5E8G9"/>
<accession>A0A9X5E8G9</accession>
<sequence>MRIYSLNQGAGSREQGAEKQFKIQNSKFPYTPHPTPHTHIDRTTHP</sequence>
<feature type="region of interest" description="Disordered" evidence="1">
    <location>
        <begin position="1"/>
        <end position="46"/>
    </location>
</feature>
<reference evidence="2 3" key="1">
    <citation type="journal article" date="2015" name="Genome Announc.">
        <title>Draft Genome Sequence of the Terrestrial Cyanobacterium Scytonema millei VB511283, Isolated from Eastern India.</title>
        <authorList>
            <person name="Sen D."/>
            <person name="Chandrababunaidu M.M."/>
            <person name="Singh D."/>
            <person name="Sanghi N."/>
            <person name="Ghorai A."/>
            <person name="Mishra G.P."/>
            <person name="Madduluri M."/>
            <person name="Adhikary S.P."/>
            <person name="Tripathy S."/>
        </authorList>
    </citation>
    <scope>NUCLEOTIDE SEQUENCE [LARGE SCALE GENOMIC DNA]</scope>
    <source>
        <strain evidence="2 3">VB511283</strain>
    </source>
</reference>
<gene>
    <name evidence="2" type="ORF">QH73_0021965</name>
</gene>
<feature type="compositionally biased region" description="Polar residues" evidence="1">
    <location>
        <begin position="1"/>
        <end position="10"/>
    </location>
</feature>
<dbReference type="RefSeq" id="WP_165587763.1">
    <property type="nucleotide sequence ID" value="NZ_JTJC03000007.1"/>
</dbReference>
<dbReference type="EMBL" id="JTJC03000007">
    <property type="protein sequence ID" value="NHC37271.1"/>
    <property type="molecule type" value="Genomic_DNA"/>
</dbReference>
<protein>
    <submittedName>
        <fullName evidence="2">Uncharacterized protein</fullName>
    </submittedName>
</protein>
<proteinExistence type="predicted"/>